<sequence>MEAQYYKLLPFPFTTLESTLERFKGFFIGEMGQGLSQYEKITAKIVDSKKVKELIGSTMIRRTPPHAEDLIYIASSMFLLKFDLRYTALIALMVLKYWNDNANDFNSISSQYEVDNIANSILIELSNKLR</sequence>
<reference evidence="1" key="1">
    <citation type="submission" date="2021-02" db="EMBL/GenBank/DDBJ databases">
        <title>Infant gut strain persistence is associated with maternal origin, phylogeny, and functional potential including surface adhesion and iron acquisition.</title>
        <authorList>
            <person name="Lou Y.C."/>
        </authorList>
    </citation>
    <scope>NUCLEOTIDE SEQUENCE</scope>
    <source>
        <strain evidence="1">L3_082_243G1_dasL3_082_243G1_maxbin2.maxbin.015s ta_sub</strain>
    </source>
</reference>
<evidence type="ECO:0000313" key="2">
    <source>
        <dbReference type="Proteomes" id="UP000782901"/>
    </source>
</evidence>
<proteinExistence type="predicted"/>
<protein>
    <submittedName>
        <fullName evidence="1">Uncharacterized protein</fullName>
    </submittedName>
</protein>
<dbReference type="RefSeq" id="WP_195592479.1">
    <property type="nucleotide sequence ID" value="NZ_JADNML010000041.1"/>
</dbReference>
<comment type="caution">
    <text evidence="1">The sequence shown here is derived from an EMBL/GenBank/DDBJ whole genome shotgun (WGS) entry which is preliminary data.</text>
</comment>
<dbReference type="AlphaFoldDB" id="A0A943DNX0"/>
<gene>
    <name evidence="1" type="ORF">KHY35_02185</name>
</gene>
<name>A0A943DNX0_BACT4</name>
<accession>A0A943DNX0</accession>
<organism evidence="1 2">
    <name type="scientific">Bacteroides thetaiotaomicron</name>
    <dbReference type="NCBI Taxonomy" id="818"/>
    <lineage>
        <taxon>Bacteria</taxon>
        <taxon>Pseudomonadati</taxon>
        <taxon>Bacteroidota</taxon>
        <taxon>Bacteroidia</taxon>
        <taxon>Bacteroidales</taxon>
        <taxon>Bacteroidaceae</taxon>
        <taxon>Bacteroides</taxon>
    </lineage>
</organism>
<dbReference type="EMBL" id="JAGZEE010000002">
    <property type="protein sequence ID" value="MBS5409517.1"/>
    <property type="molecule type" value="Genomic_DNA"/>
</dbReference>
<dbReference type="Proteomes" id="UP000782901">
    <property type="component" value="Unassembled WGS sequence"/>
</dbReference>
<evidence type="ECO:0000313" key="1">
    <source>
        <dbReference type="EMBL" id="MBS5409517.1"/>
    </source>
</evidence>